<evidence type="ECO:0000256" key="2">
    <source>
        <dbReference type="ARBA" id="ARBA00008780"/>
    </source>
</evidence>
<evidence type="ECO:0000256" key="4">
    <source>
        <dbReference type="ARBA" id="ARBA00022729"/>
    </source>
</evidence>
<reference evidence="13" key="1">
    <citation type="journal article" date="2023" name="IMA Fungus">
        <title>Comparative genomic study of the Penicillium genus elucidates a diverse pangenome and 15 lateral gene transfer events.</title>
        <authorList>
            <person name="Petersen C."/>
            <person name="Sorensen T."/>
            <person name="Nielsen M.R."/>
            <person name="Sondergaard T.E."/>
            <person name="Sorensen J.L."/>
            <person name="Fitzpatrick D.A."/>
            <person name="Frisvad J.C."/>
            <person name="Nielsen K.L."/>
        </authorList>
    </citation>
    <scope>NUCLEOTIDE SEQUENCE</scope>
    <source>
        <strain evidence="13">IBT 17514</strain>
    </source>
</reference>
<keyword evidence="7 10" id="KW-0443">Lipid metabolism</keyword>
<dbReference type="GO" id="GO:0046475">
    <property type="term" value="P:glycerophospholipid catabolic process"/>
    <property type="evidence" value="ECO:0007669"/>
    <property type="project" value="TreeGrafter"/>
</dbReference>
<name>A0AAD6HNL8_9EURO</name>
<dbReference type="Proteomes" id="UP001215712">
    <property type="component" value="Unassembled WGS sequence"/>
</dbReference>
<evidence type="ECO:0000256" key="9">
    <source>
        <dbReference type="ARBA" id="ARBA00049531"/>
    </source>
</evidence>
<dbReference type="GO" id="GO:0004623">
    <property type="term" value="F:phospholipase A2 activity"/>
    <property type="evidence" value="ECO:0007669"/>
    <property type="project" value="TreeGrafter"/>
</dbReference>
<evidence type="ECO:0000259" key="12">
    <source>
        <dbReference type="PROSITE" id="PS51210"/>
    </source>
</evidence>
<dbReference type="EMBL" id="JAQJAN010000006">
    <property type="protein sequence ID" value="KAJ5727729.1"/>
    <property type="molecule type" value="Genomic_DNA"/>
</dbReference>
<evidence type="ECO:0000256" key="6">
    <source>
        <dbReference type="ARBA" id="ARBA00022963"/>
    </source>
</evidence>
<dbReference type="InterPro" id="IPR002642">
    <property type="entry name" value="LysoPLipase_cat_dom"/>
</dbReference>
<keyword evidence="14" id="KW-1185">Reference proteome</keyword>
<dbReference type="GO" id="GO:0004622">
    <property type="term" value="F:phosphatidylcholine lysophospholipase activity"/>
    <property type="evidence" value="ECO:0007669"/>
    <property type="project" value="UniProtKB-EC"/>
</dbReference>
<dbReference type="PROSITE" id="PS51210">
    <property type="entry name" value="PLA2C"/>
    <property type="match status" value="1"/>
</dbReference>
<dbReference type="Pfam" id="PF01735">
    <property type="entry name" value="PLA2_B"/>
    <property type="match status" value="1"/>
</dbReference>
<comment type="caution">
    <text evidence="13">The sequence shown here is derived from an EMBL/GenBank/DDBJ whole genome shotgun (WGS) entry which is preliminary data.</text>
</comment>
<evidence type="ECO:0000256" key="7">
    <source>
        <dbReference type="ARBA" id="ARBA00023098"/>
    </source>
</evidence>
<gene>
    <name evidence="13" type="ORF">N7493_005549</name>
</gene>
<dbReference type="InterPro" id="IPR016035">
    <property type="entry name" value="Acyl_Trfase/lysoPLipase"/>
</dbReference>
<protein>
    <recommendedName>
        <fullName evidence="3 11">Lysophospholipase</fullName>
        <ecNumber evidence="3 11">3.1.1.5</ecNumber>
    </recommendedName>
</protein>
<evidence type="ECO:0000256" key="8">
    <source>
        <dbReference type="ARBA" id="ARBA00023180"/>
    </source>
</evidence>
<keyword evidence="5 10" id="KW-0378">Hydrolase</keyword>
<feature type="signal peptide" evidence="11">
    <location>
        <begin position="1"/>
        <end position="18"/>
    </location>
</feature>
<evidence type="ECO:0000256" key="1">
    <source>
        <dbReference type="ARBA" id="ARBA00002169"/>
    </source>
</evidence>
<dbReference type="GO" id="GO:0005829">
    <property type="term" value="C:cytosol"/>
    <property type="evidence" value="ECO:0007669"/>
    <property type="project" value="TreeGrafter"/>
</dbReference>
<organism evidence="13 14">
    <name type="scientific">Penicillium malachiteum</name>
    <dbReference type="NCBI Taxonomy" id="1324776"/>
    <lineage>
        <taxon>Eukaryota</taxon>
        <taxon>Fungi</taxon>
        <taxon>Dikarya</taxon>
        <taxon>Ascomycota</taxon>
        <taxon>Pezizomycotina</taxon>
        <taxon>Eurotiomycetes</taxon>
        <taxon>Eurotiomycetidae</taxon>
        <taxon>Eurotiales</taxon>
        <taxon>Aspergillaceae</taxon>
        <taxon>Penicillium</taxon>
    </lineage>
</organism>
<keyword evidence="4 11" id="KW-0732">Signal</keyword>
<keyword evidence="8" id="KW-0325">Glycoprotein</keyword>
<feature type="domain" description="PLA2c" evidence="12">
    <location>
        <begin position="30"/>
        <end position="573"/>
    </location>
</feature>
<reference evidence="13" key="2">
    <citation type="submission" date="2023-01" db="EMBL/GenBank/DDBJ databases">
        <authorList>
            <person name="Petersen C."/>
        </authorList>
    </citation>
    <scope>NUCLEOTIDE SEQUENCE</scope>
    <source>
        <strain evidence="13">IBT 17514</strain>
    </source>
</reference>
<evidence type="ECO:0000313" key="14">
    <source>
        <dbReference type="Proteomes" id="UP001215712"/>
    </source>
</evidence>
<dbReference type="Gene3D" id="3.40.1090.10">
    <property type="entry name" value="Cytosolic phospholipase A2 catalytic domain"/>
    <property type="match status" value="1"/>
</dbReference>
<dbReference type="SUPFAM" id="SSF52151">
    <property type="entry name" value="FabD/lysophospholipase-like"/>
    <property type="match status" value="1"/>
</dbReference>
<evidence type="ECO:0000256" key="3">
    <source>
        <dbReference type="ARBA" id="ARBA00013274"/>
    </source>
</evidence>
<dbReference type="PANTHER" id="PTHR10728:SF33">
    <property type="entry name" value="LYSOPHOSPHOLIPASE 1-RELATED"/>
    <property type="match status" value="1"/>
</dbReference>
<comment type="similarity">
    <text evidence="2 11">Belongs to the lysophospholipase family.</text>
</comment>
<comment type="catalytic activity">
    <reaction evidence="9 11">
        <text>a 1-acyl-sn-glycero-3-phosphocholine + H2O = sn-glycerol 3-phosphocholine + a fatty acid + H(+)</text>
        <dbReference type="Rhea" id="RHEA:15177"/>
        <dbReference type="ChEBI" id="CHEBI:15377"/>
        <dbReference type="ChEBI" id="CHEBI:15378"/>
        <dbReference type="ChEBI" id="CHEBI:16870"/>
        <dbReference type="ChEBI" id="CHEBI:28868"/>
        <dbReference type="ChEBI" id="CHEBI:58168"/>
        <dbReference type="EC" id="3.1.1.5"/>
    </reaction>
</comment>
<keyword evidence="6 10" id="KW-0442">Lipid degradation</keyword>
<evidence type="ECO:0000256" key="11">
    <source>
        <dbReference type="RuleBase" id="RU362103"/>
    </source>
</evidence>
<feature type="chain" id="PRO_5041772632" description="Lysophospholipase" evidence="11">
    <location>
        <begin position="19"/>
        <end position="605"/>
    </location>
</feature>
<evidence type="ECO:0000256" key="5">
    <source>
        <dbReference type="ARBA" id="ARBA00022801"/>
    </source>
</evidence>
<sequence length="605" mass="66203">MIGHVALSVLLGAATAAASSSDAYAPYYVDCPADIQIVREPTLSSNETAWVKGRKAVVADSLHSYLARLDLEGFNLSEYTKKIKKNGYSNVPVIAWATSGGGWRSAYTGAGGMEAIDERTPGSKEAKVGGLLQSMTYIAGLSGGSWPTASYPFYNYSSMSEIVKDWRVDIDRFSATGYSQYAAPESAYFEMIAGKYEAGFNVSSADFLGLTFGYEFIPGVNRTFSSIAELESFKNFEGPLPILLTSSMNRSNSVENGLYVPADTDTLYEFTPFEFGSWDLGFTPTKYLGSTDKDNTDNQCVVNLDQGSFVMGAVSAAFNYWWLSATTNDTLGQFSKRQSGLQKRADDSLTGLASLESLSDAFLEFFGLTLDQIANPSIPNPFTSEDTITFADTSEAGQSVPFWPLIQPERDVDFIMAWDDDADDEPYLWTNGTNIWDTYNLAKDAGLPFPEVPPVSEMLARNYTLKPVLFGCDVSLTTTGDASSPIVAYMANAPYSYYTNYSWATPEMSYSNFDSVTENSFNLVTMGNGSLSSTWADCLGCAAIDRSLHRLGIERPKVCEKCFKEHCWDGTLIGGVSKDFVLDPTLALDPTLTYAQWNKTNPDHP</sequence>
<evidence type="ECO:0000313" key="13">
    <source>
        <dbReference type="EMBL" id="KAJ5727729.1"/>
    </source>
</evidence>
<proteinExistence type="inferred from homology"/>
<dbReference type="EC" id="3.1.1.5" evidence="3 11"/>
<dbReference type="AlphaFoldDB" id="A0AAD6HNL8"/>
<dbReference type="SMART" id="SM00022">
    <property type="entry name" value="PLAc"/>
    <property type="match status" value="1"/>
</dbReference>
<dbReference type="PANTHER" id="PTHR10728">
    <property type="entry name" value="CYTOSOLIC PHOSPHOLIPASE A2"/>
    <property type="match status" value="1"/>
</dbReference>
<accession>A0AAD6HNL8</accession>
<comment type="function">
    <text evidence="1">Catalyzes the release of fatty acids from lysophospholipids.</text>
</comment>
<evidence type="ECO:0000256" key="10">
    <source>
        <dbReference type="PROSITE-ProRule" id="PRU00555"/>
    </source>
</evidence>